<dbReference type="Gene3D" id="3.40.220.10">
    <property type="entry name" value="Leucine Aminopeptidase, subunit E, domain 1"/>
    <property type="match status" value="1"/>
</dbReference>
<proteinExistence type="predicted"/>
<gene>
    <name evidence="1" type="ORF">GCM10008955_42240</name>
</gene>
<reference evidence="2" key="1">
    <citation type="journal article" date="2019" name="Int. J. Syst. Evol. Microbiol.">
        <title>The Global Catalogue of Microorganisms (GCM) 10K type strain sequencing project: providing services to taxonomists for standard genome sequencing and annotation.</title>
        <authorList>
            <consortium name="The Broad Institute Genomics Platform"/>
            <consortium name="The Broad Institute Genome Sequencing Center for Infectious Disease"/>
            <person name="Wu L."/>
            <person name="Ma J."/>
        </authorList>
    </citation>
    <scope>NUCLEOTIDE SEQUENCE [LARGE SCALE GENOMIC DNA]</scope>
    <source>
        <strain evidence="2">JCM 30331</strain>
    </source>
</reference>
<evidence type="ECO:0000313" key="1">
    <source>
        <dbReference type="EMBL" id="GGK44023.1"/>
    </source>
</evidence>
<accession>A0ABQ2F5M2</accession>
<sequence length="69" mass="7260">MLAVRAFNRQQPGAIRSVLGPGLCTAIGGMPAERSARQMAAAYSVCVLGQEIVPMTLGQAVSEHHRLLA</sequence>
<organism evidence="1 2">
    <name type="scientific">Deinococcus malanensis</name>
    <dbReference type="NCBI Taxonomy" id="1706855"/>
    <lineage>
        <taxon>Bacteria</taxon>
        <taxon>Thermotogati</taxon>
        <taxon>Deinococcota</taxon>
        <taxon>Deinococci</taxon>
        <taxon>Deinococcales</taxon>
        <taxon>Deinococcaceae</taxon>
        <taxon>Deinococcus</taxon>
    </lineage>
</organism>
<comment type="caution">
    <text evidence="1">The sequence shown here is derived from an EMBL/GenBank/DDBJ whole genome shotgun (WGS) entry which is preliminary data.</text>
</comment>
<dbReference type="Proteomes" id="UP000647587">
    <property type="component" value="Unassembled WGS sequence"/>
</dbReference>
<dbReference type="EMBL" id="BMPP01000050">
    <property type="protein sequence ID" value="GGK44023.1"/>
    <property type="molecule type" value="Genomic_DNA"/>
</dbReference>
<evidence type="ECO:0000313" key="2">
    <source>
        <dbReference type="Proteomes" id="UP000647587"/>
    </source>
</evidence>
<protein>
    <submittedName>
        <fullName evidence="1">Uncharacterized protein</fullName>
    </submittedName>
</protein>
<keyword evidence="2" id="KW-1185">Reference proteome</keyword>
<name>A0ABQ2F5M2_9DEIO</name>
<dbReference type="InterPro" id="IPR043472">
    <property type="entry name" value="Macro_dom-like"/>
</dbReference>